<dbReference type="Pfam" id="PF00515">
    <property type="entry name" value="TPR_1"/>
    <property type="match status" value="1"/>
</dbReference>
<dbReference type="InterPro" id="IPR011990">
    <property type="entry name" value="TPR-like_helical_dom_sf"/>
</dbReference>
<dbReference type="EMBL" id="SBLB01000006">
    <property type="protein sequence ID" value="RYC68115.1"/>
    <property type="molecule type" value="Genomic_DNA"/>
</dbReference>
<dbReference type="InterPro" id="IPR029035">
    <property type="entry name" value="DHS-like_NAD/FAD-binding_dom"/>
</dbReference>
<organism evidence="4 5">
    <name type="scientific">Spirosoma sordidisoli</name>
    <dbReference type="NCBI Taxonomy" id="2502893"/>
    <lineage>
        <taxon>Bacteria</taxon>
        <taxon>Pseudomonadati</taxon>
        <taxon>Bacteroidota</taxon>
        <taxon>Cytophagia</taxon>
        <taxon>Cytophagales</taxon>
        <taxon>Cytophagaceae</taxon>
        <taxon>Spirosoma</taxon>
    </lineage>
</organism>
<dbReference type="Gene3D" id="1.25.40.10">
    <property type="entry name" value="Tetratricopeptide repeat domain"/>
    <property type="match status" value="3"/>
</dbReference>
<dbReference type="PROSITE" id="PS50005">
    <property type="entry name" value="TPR"/>
    <property type="match status" value="4"/>
</dbReference>
<evidence type="ECO:0000313" key="5">
    <source>
        <dbReference type="Proteomes" id="UP000290407"/>
    </source>
</evidence>
<dbReference type="Pfam" id="PF13181">
    <property type="entry name" value="TPR_8"/>
    <property type="match status" value="1"/>
</dbReference>
<dbReference type="PANTHER" id="PTHR44858">
    <property type="entry name" value="TETRATRICOPEPTIDE REPEAT PROTEIN 6"/>
    <property type="match status" value="1"/>
</dbReference>
<dbReference type="Pfam" id="PF13289">
    <property type="entry name" value="SIR2_2"/>
    <property type="match status" value="1"/>
</dbReference>
<dbReference type="SUPFAM" id="SSF52467">
    <property type="entry name" value="DHS-like NAD/FAD-binding domain"/>
    <property type="match status" value="1"/>
</dbReference>
<reference evidence="4 5" key="1">
    <citation type="submission" date="2019-01" db="EMBL/GenBank/DDBJ databases">
        <title>Spirosoma flava sp. nov., a propanil-degrading bacterium isolated from herbicide-contaminated soil.</title>
        <authorList>
            <person name="Zhang L."/>
            <person name="Jiang J.-D."/>
        </authorList>
    </citation>
    <scope>NUCLEOTIDE SEQUENCE [LARGE SCALE GENOMIC DNA]</scope>
    <source>
        <strain evidence="4 5">TY50</strain>
    </source>
</reference>
<dbReference type="Proteomes" id="UP000290407">
    <property type="component" value="Unassembled WGS sequence"/>
</dbReference>
<evidence type="ECO:0000256" key="2">
    <source>
        <dbReference type="ARBA" id="ARBA00022803"/>
    </source>
</evidence>
<dbReference type="InterPro" id="IPR019734">
    <property type="entry name" value="TPR_rpt"/>
</dbReference>
<dbReference type="PROSITE" id="PS50293">
    <property type="entry name" value="TPR_REGION"/>
    <property type="match status" value="2"/>
</dbReference>
<dbReference type="GO" id="GO:0009279">
    <property type="term" value="C:cell outer membrane"/>
    <property type="evidence" value="ECO:0007669"/>
    <property type="project" value="TreeGrafter"/>
</dbReference>
<dbReference type="InterPro" id="IPR050498">
    <property type="entry name" value="Ycf3"/>
</dbReference>
<name>A0A4Q2UKW3_9BACT</name>
<keyword evidence="5" id="KW-1185">Reference proteome</keyword>
<dbReference type="PANTHER" id="PTHR44858:SF1">
    <property type="entry name" value="UDP-N-ACETYLGLUCOSAMINE--PEPTIDE N-ACETYLGLUCOSAMINYLTRANSFERASE SPINDLY-RELATED"/>
    <property type="match status" value="1"/>
</dbReference>
<feature type="repeat" description="TPR" evidence="3">
    <location>
        <begin position="531"/>
        <end position="564"/>
    </location>
</feature>
<feature type="repeat" description="TPR" evidence="3">
    <location>
        <begin position="497"/>
        <end position="530"/>
    </location>
</feature>
<feature type="repeat" description="TPR" evidence="3">
    <location>
        <begin position="463"/>
        <end position="496"/>
    </location>
</feature>
<protein>
    <submittedName>
        <fullName evidence="4">Tetratricopeptide repeat protein</fullName>
    </submittedName>
</protein>
<dbReference type="SMART" id="SM00028">
    <property type="entry name" value="TPR"/>
    <property type="match status" value="6"/>
</dbReference>
<dbReference type="Gene3D" id="3.40.50.1220">
    <property type="entry name" value="TPP-binding domain"/>
    <property type="match status" value="1"/>
</dbReference>
<dbReference type="Pfam" id="PF13414">
    <property type="entry name" value="TPR_11"/>
    <property type="match status" value="2"/>
</dbReference>
<accession>A0A4Q2UKW3</accession>
<feature type="repeat" description="TPR" evidence="3">
    <location>
        <begin position="565"/>
        <end position="598"/>
    </location>
</feature>
<gene>
    <name evidence="4" type="ORF">EQG79_21930</name>
</gene>
<dbReference type="SUPFAM" id="SSF48452">
    <property type="entry name" value="TPR-like"/>
    <property type="match status" value="1"/>
</dbReference>
<evidence type="ECO:0000313" key="4">
    <source>
        <dbReference type="EMBL" id="RYC68115.1"/>
    </source>
</evidence>
<dbReference type="AlphaFoldDB" id="A0A4Q2UKW3"/>
<dbReference type="RefSeq" id="WP_129604029.1">
    <property type="nucleotide sequence ID" value="NZ_SBLB01000006.1"/>
</dbReference>
<proteinExistence type="predicted"/>
<dbReference type="GO" id="GO:0046813">
    <property type="term" value="P:receptor-mediated virion attachment to host cell"/>
    <property type="evidence" value="ECO:0007669"/>
    <property type="project" value="TreeGrafter"/>
</dbReference>
<evidence type="ECO:0000256" key="3">
    <source>
        <dbReference type="PROSITE-ProRule" id="PRU00339"/>
    </source>
</evidence>
<comment type="caution">
    <text evidence="4">The sequence shown here is derived from an EMBL/GenBank/DDBJ whole genome shotgun (WGS) entry which is preliminary data.</text>
</comment>
<keyword evidence="2 3" id="KW-0802">TPR repeat</keyword>
<sequence>MNSIKRLSELTIQQDRKATLQFLVNKVKQRKDDFPAPPFFLLMGAGCSFDARIPTGSGIMTYLQKRCYVENTMSIPNHNLLDLDKIDSLLTDDDAQKNLAAFIKEKQEACHQQVDAQRDEFLGSIPADLVEILKTNNPDADLWDVVKEEFYQTSYYGFWFDITLPDPRERQQLIEEIIDRKEPSAAYILLACVVNSDGIRTIFTTNFDDLVNDAILQETDKKSRIYAHNELVKFINFRSPRPNIVKLHGDYLFQDMKNTLHETSTLQDDQIMKLQEAAQDMGVIVTGYSGSDRSIMDALYQVKEKRGASFPLYWCARDEKNINWRAKYLINQHPNSYYVPVDTFEQLIVKLYNDLNCKLRDVEEKKKWVEKHHQKAVDTLSKGDLRKQSPNLEKALKAEEILAQARQIKTPTERVTYLDDMIQKVPPNAELYVWNAYYKHDLQRYEDALTDLDKAIDLDSTNATAYNNRGSAKSNLQRYEDALIDLDKAIDLDPNNSSAHNNRGFAKNSLKRYEEALSDYEKAIDLDPNNDAAYINRGSVNSYLKQYKDALIDFDKAIDLDPTDATTYSHKGRTLRKLNRLTEAEENVRRAIELDENYANAYANLAEIRAAQGNADGYYESLETALAKGANVENRFTDEVYIPYLTEPRFVELLKKHGIPQPA</sequence>
<evidence type="ECO:0000256" key="1">
    <source>
        <dbReference type="ARBA" id="ARBA00022737"/>
    </source>
</evidence>
<keyword evidence="1" id="KW-0677">Repeat</keyword>